<dbReference type="SMART" id="SM00490">
    <property type="entry name" value="HELICc"/>
    <property type="match status" value="1"/>
</dbReference>
<feature type="domain" description="Helicase C-terminal" evidence="8">
    <location>
        <begin position="222"/>
        <end position="386"/>
    </location>
</feature>
<dbReference type="PROSITE" id="PS51192">
    <property type="entry name" value="HELICASE_ATP_BIND_1"/>
    <property type="match status" value="1"/>
</dbReference>
<evidence type="ECO:0000313" key="9">
    <source>
        <dbReference type="Proteomes" id="UP000694941"/>
    </source>
</evidence>
<keyword evidence="9" id="KW-1185">Reference proteome</keyword>
<dbReference type="CDD" id="cd17955">
    <property type="entry name" value="DEADc_DDX49"/>
    <property type="match status" value="1"/>
</dbReference>
<keyword evidence="3 5" id="KW-0347">Helicase</keyword>
<dbReference type="CDD" id="cd18787">
    <property type="entry name" value="SF2_C_DEAD"/>
    <property type="match status" value="1"/>
</dbReference>
<dbReference type="PANTHER" id="PTHR47959:SF24">
    <property type="entry name" value="ATP-DEPENDENT RNA HELICASE"/>
    <property type="match status" value="1"/>
</dbReference>
<dbReference type="InterPro" id="IPR050079">
    <property type="entry name" value="DEAD_box_RNA_helicase"/>
</dbReference>
<evidence type="ECO:0000259" key="7">
    <source>
        <dbReference type="PROSITE" id="PS51192"/>
    </source>
</evidence>
<evidence type="ECO:0000313" key="10">
    <source>
        <dbReference type="RefSeq" id="XP_013785487.1"/>
    </source>
</evidence>
<dbReference type="InterPro" id="IPR027417">
    <property type="entry name" value="P-loop_NTPase"/>
</dbReference>
<feature type="region of interest" description="Disordered" evidence="6">
    <location>
        <begin position="425"/>
        <end position="469"/>
    </location>
</feature>
<dbReference type="SUPFAM" id="SSF52540">
    <property type="entry name" value="P-loop containing nucleoside triphosphate hydrolases"/>
    <property type="match status" value="1"/>
</dbReference>
<evidence type="ECO:0000259" key="8">
    <source>
        <dbReference type="PROSITE" id="PS51194"/>
    </source>
</evidence>
<protein>
    <submittedName>
        <fullName evidence="10">Probable ATP-dependent RNA helicase DDX49</fullName>
    </submittedName>
</protein>
<keyword evidence="1 5" id="KW-0547">Nucleotide-binding</keyword>
<dbReference type="PROSITE" id="PS00039">
    <property type="entry name" value="DEAD_ATP_HELICASE"/>
    <property type="match status" value="1"/>
</dbReference>
<evidence type="ECO:0000256" key="5">
    <source>
        <dbReference type="RuleBase" id="RU000492"/>
    </source>
</evidence>
<dbReference type="Gene3D" id="3.40.50.300">
    <property type="entry name" value="P-loop containing nucleotide triphosphate hydrolases"/>
    <property type="match status" value="2"/>
</dbReference>
<dbReference type="GeneID" id="106469534"/>
<dbReference type="RefSeq" id="XP_013785487.1">
    <property type="nucleotide sequence ID" value="XM_013930033.2"/>
</dbReference>
<dbReference type="Proteomes" id="UP000694941">
    <property type="component" value="Unplaced"/>
</dbReference>
<name>A0ABM1BND0_LIMPO</name>
<dbReference type="SMART" id="SM00487">
    <property type="entry name" value="DEXDc"/>
    <property type="match status" value="1"/>
</dbReference>
<keyword evidence="4 5" id="KW-0067">ATP-binding</keyword>
<proteinExistence type="inferred from homology"/>
<gene>
    <name evidence="10" type="primary">LOC106469534</name>
</gene>
<comment type="similarity">
    <text evidence="5">Belongs to the DEAD box helicase family.</text>
</comment>
<evidence type="ECO:0000256" key="2">
    <source>
        <dbReference type="ARBA" id="ARBA00022801"/>
    </source>
</evidence>
<keyword evidence="2 5" id="KW-0378">Hydrolase</keyword>
<evidence type="ECO:0000256" key="6">
    <source>
        <dbReference type="SAM" id="MobiDB-lite"/>
    </source>
</evidence>
<accession>A0ABM1BND0</accession>
<sequence length="469" mass="52880">MDEDCQALRTFKDLKLNTWLTDQCKTMGLTAPTLVQLNCIPPILEGKDCIGCAKTGSGKTLAFALPILQKLSEDPYGIFALVLTPTRELAFQIADQFRVFGKPIGLKDCVIVGGMDMMIQGKELAQSPHIIISTPGRLADHLESCNTFSLKRIKFLVLDEADRLLEGHFNEQLKTIFEALPKKRQTLLFSATMTQTLEELRNIAMTNPYFWSAPAAVATVEELDQRYVLVPSHVRDAYLVHVVKNFVERNPKGSVIIFTSTCKSCHILSMAFKSLGFETTALHSMISQRLRLAALASFKSNNVKIMIATDVASRGLDIPQVEMVINYNVPSVAKDYVHRVGRTARAGRGGMAVTLVTQYDINLIHAVEKLINTKLTLLETKEKEVLNILTQVAVAMREAEIRLDEIDFGEKRMINKRKKLILEGKDPEKEERKKQLRKKLKEKSQRRKQKLRRKEKIKSKQAAKSEDPT</sequence>
<dbReference type="Pfam" id="PF00271">
    <property type="entry name" value="Helicase_C"/>
    <property type="match status" value="1"/>
</dbReference>
<dbReference type="Pfam" id="PF00270">
    <property type="entry name" value="DEAD"/>
    <property type="match status" value="1"/>
</dbReference>
<dbReference type="InterPro" id="IPR000629">
    <property type="entry name" value="RNA-helicase_DEAD-box_CS"/>
</dbReference>
<evidence type="ECO:0000256" key="1">
    <source>
        <dbReference type="ARBA" id="ARBA00022741"/>
    </source>
</evidence>
<evidence type="ECO:0000256" key="3">
    <source>
        <dbReference type="ARBA" id="ARBA00022806"/>
    </source>
</evidence>
<reference evidence="10" key="1">
    <citation type="submission" date="2025-08" db="UniProtKB">
        <authorList>
            <consortium name="RefSeq"/>
        </authorList>
    </citation>
    <scope>IDENTIFICATION</scope>
    <source>
        <tissue evidence="10">Muscle</tissue>
    </source>
</reference>
<dbReference type="PANTHER" id="PTHR47959">
    <property type="entry name" value="ATP-DEPENDENT RNA HELICASE RHLE-RELATED"/>
    <property type="match status" value="1"/>
</dbReference>
<feature type="compositionally biased region" description="Basic residues" evidence="6">
    <location>
        <begin position="434"/>
        <end position="461"/>
    </location>
</feature>
<evidence type="ECO:0000256" key="4">
    <source>
        <dbReference type="ARBA" id="ARBA00022840"/>
    </source>
</evidence>
<dbReference type="InterPro" id="IPR001650">
    <property type="entry name" value="Helicase_C-like"/>
</dbReference>
<dbReference type="InterPro" id="IPR011545">
    <property type="entry name" value="DEAD/DEAH_box_helicase_dom"/>
</dbReference>
<dbReference type="PROSITE" id="PS51194">
    <property type="entry name" value="HELICASE_CTER"/>
    <property type="match status" value="1"/>
</dbReference>
<dbReference type="GO" id="GO:0004386">
    <property type="term" value="F:helicase activity"/>
    <property type="evidence" value="ECO:0007669"/>
    <property type="project" value="UniProtKB-KW"/>
</dbReference>
<organism evidence="9 10">
    <name type="scientific">Limulus polyphemus</name>
    <name type="common">Atlantic horseshoe crab</name>
    <dbReference type="NCBI Taxonomy" id="6850"/>
    <lineage>
        <taxon>Eukaryota</taxon>
        <taxon>Metazoa</taxon>
        <taxon>Ecdysozoa</taxon>
        <taxon>Arthropoda</taxon>
        <taxon>Chelicerata</taxon>
        <taxon>Merostomata</taxon>
        <taxon>Xiphosura</taxon>
        <taxon>Limulidae</taxon>
        <taxon>Limulus</taxon>
    </lineage>
</organism>
<feature type="domain" description="Helicase ATP-binding" evidence="7">
    <location>
        <begin position="40"/>
        <end position="211"/>
    </location>
</feature>
<dbReference type="InterPro" id="IPR014001">
    <property type="entry name" value="Helicase_ATP-bd"/>
</dbReference>